<dbReference type="Proteomes" id="UP001597389">
    <property type="component" value="Unassembled WGS sequence"/>
</dbReference>
<keyword evidence="10" id="KW-1185">Reference proteome</keyword>
<dbReference type="Gene3D" id="3.30.1120.10">
    <property type="match status" value="1"/>
</dbReference>
<comment type="cofactor">
    <cofactor evidence="1">
        <name>Ca(2+)</name>
        <dbReference type="ChEBI" id="CHEBI:29108"/>
    </cofactor>
</comment>
<evidence type="ECO:0000256" key="5">
    <source>
        <dbReference type="ARBA" id="ARBA00022801"/>
    </source>
</evidence>
<protein>
    <submittedName>
        <fullName evidence="9">Sulfatase</fullName>
    </submittedName>
</protein>
<keyword evidence="6" id="KW-0106">Calcium</keyword>
<reference evidence="10" key="1">
    <citation type="journal article" date="2019" name="Int. J. Syst. Evol. Microbiol.">
        <title>The Global Catalogue of Microorganisms (GCM) 10K type strain sequencing project: providing services to taxonomists for standard genome sequencing and annotation.</title>
        <authorList>
            <consortium name="The Broad Institute Genomics Platform"/>
            <consortium name="The Broad Institute Genome Sequencing Center for Infectious Disease"/>
            <person name="Wu L."/>
            <person name="Ma J."/>
        </authorList>
    </citation>
    <scope>NUCLEOTIDE SEQUENCE [LARGE SCALE GENOMIC DNA]</scope>
    <source>
        <strain evidence="10">CCUG 57942</strain>
    </source>
</reference>
<proteinExistence type="inferred from homology"/>
<gene>
    <name evidence="9" type="ORF">ACFSW8_16500</name>
</gene>
<dbReference type="PANTHER" id="PTHR42693:SF42">
    <property type="entry name" value="ARYLSULFATASE G"/>
    <property type="match status" value="1"/>
</dbReference>
<dbReference type="RefSeq" id="WP_377088007.1">
    <property type="nucleotide sequence ID" value="NZ_JBHSJL010000014.1"/>
</dbReference>
<dbReference type="Gene3D" id="3.40.720.10">
    <property type="entry name" value="Alkaline Phosphatase, subunit A"/>
    <property type="match status" value="1"/>
</dbReference>
<dbReference type="CDD" id="cd16144">
    <property type="entry name" value="ARS_like"/>
    <property type="match status" value="1"/>
</dbReference>
<dbReference type="SUPFAM" id="SSF53649">
    <property type="entry name" value="Alkaline phosphatase-like"/>
    <property type="match status" value="1"/>
</dbReference>
<dbReference type="InterPro" id="IPR000917">
    <property type="entry name" value="Sulfatase_N"/>
</dbReference>
<evidence type="ECO:0000256" key="3">
    <source>
        <dbReference type="ARBA" id="ARBA00022723"/>
    </source>
</evidence>
<keyword evidence="5" id="KW-0378">Hydrolase</keyword>
<dbReference type="EMBL" id="JBHUJB010000083">
    <property type="protein sequence ID" value="MFD2160507.1"/>
    <property type="molecule type" value="Genomic_DNA"/>
</dbReference>
<evidence type="ECO:0000256" key="4">
    <source>
        <dbReference type="ARBA" id="ARBA00022729"/>
    </source>
</evidence>
<evidence type="ECO:0000256" key="7">
    <source>
        <dbReference type="SAM" id="SignalP"/>
    </source>
</evidence>
<feature type="chain" id="PRO_5045143792" evidence="7">
    <location>
        <begin position="21"/>
        <end position="469"/>
    </location>
</feature>
<dbReference type="PANTHER" id="PTHR42693">
    <property type="entry name" value="ARYLSULFATASE FAMILY MEMBER"/>
    <property type="match status" value="1"/>
</dbReference>
<evidence type="ECO:0000256" key="2">
    <source>
        <dbReference type="ARBA" id="ARBA00008779"/>
    </source>
</evidence>
<accession>A0ABW4ZG36</accession>
<sequence>MNRIAKSLLALVTLSATALGADKPNILYINIDDLGWADVSINGSTFYETPNIDRIAKEGMIFSNGYASAANCAPSRASAISGQNTPRHGVYTVMNSDRGKSKDRKIIPTKNTQHLKQDNLTFGHALKAAGYTTATMGKWHVTKDPLKNGFDINVGGTAAGGPYNGGYHSPFKYPNLEVKEKGTYLTDILTTKAIDFIAKHKDQPFCLYLPYFTVHTPLQAKPELVEKYKKKGGNDAQNNPVYAAMIESLDQNVGRVLDALDANGIAENTLIVFTSDNGGVNVTSLQRPLRGGKGMYYEGGIREPFFIRWPAKIKAGSICHTPVTNLDFYPTFCDAAGTAPPKGKILDGLSLMPLFENKPLADRALYWHFPIYLQAYGKPGALGMKDAQDILFRTRPGSAIRYGDWKLIEYFENGDFELYNLKDDKSESKNLAKSHPEKVQELHTKLKKWRKQINAPVPNQPNPAYQPQS</sequence>
<feature type="signal peptide" evidence="7">
    <location>
        <begin position="1"/>
        <end position="20"/>
    </location>
</feature>
<organism evidence="9 10">
    <name type="scientific">Rubritalea tangerina</name>
    <dbReference type="NCBI Taxonomy" id="430798"/>
    <lineage>
        <taxon>Bacteria</taxon>
        <taxon>Pseudomonadati</taxon>
        <taxon>Verrucomicrobiota</taxon>
        <taxon>Verrucomicrobiia</taxon>
        <taxon>Verrucomicrobiales</taxon>
        <taxon>Rubritaleaceae</taxon>
        <taxon>Rubritalea</taxon>
    </lineage>
</organism>
<evidence type="ECO:0000313" key="9">
    <source>
        <dbReference type="EMBL" id="MFD2160507.1"/>
    </source>
</evidence>
<name>A0ABW4ZG36_9BACT</name>
<evidence type="ECO:0000256" key="1">
    <source>
        <dbReference type="ARBA" id="ARBA00001913"/>
    </source>
</evidence>
<dbReference type="InterPro" id="IPR017850">
    <property type="entry name" value="Alkaline_phosphatase_core_sf"/>
</dbReference>
<dbReference type="InterPro" id="IPR050738">
    <property type="entry name" value="Sulfatase"/>
</dbReference>
<feature type="domain" description="Sulfatase N-terminal" evidence="8">
    <location>
        <begin position="24"/>
        <end position="337"/>
    </location>
</feature>
<comment type="similarity">
    <text evidence="2">Belongs to the sulfatase family.</text>
</comment>
<comment type="caution">
    <text evidence="9">The sequence shown here is derived from an EMBL/GenBank/DDBJ whole genome shotgun (WGS) entry which is preliminary data.</text>
</comment>
<evidence type="ECO:0000259" key="8">
    <source>
        <dbReference type="Pfam" id="PF00884"/>
    </source>
</evidence>
<keyword evidence="3" id="KW-0479">Metal-binding</keyword>
<evidence type="ECO:0000313" key="10">
    <source>
        <dbReference type="Proteomes" id="UP001597389"/>
    </source>
</evidence>
<evidence type="ECO:0000256" key="6">
    <source>
        <dbReference type="ARBA" id="ARBA00022837"/>
    </source>
</evidence>
<dbReference type="Pfam" id="PF00884">
    <property type="entry name" value="Sulfatase"/>
    <property type="match status" value="1"/>
</dbReference>
<keyword evidence="4 7" id="KW-0732">Signal</keyword>